<evidence type="ECO:0000313" key="4">
    <source>
        <dbReference type="Proteomes" id="UP000789508"/>
    </source>
</evidence>
<organism evidence="3 4">
    <name type="scientific">Ambispora leptoticha</name>
    <dbReference type="NCBI Taxonomy" id="144679"/>
    <lineage>
        <taxon>Eukaryota</taxon>
        <taxon>Fungi</taxon>
        <taxon>Fungi incertae sedis</taxon>
        <taxon>Mucoromycota</taxon>
        <taxon>Glomeromycotina</taxon>
        <taxon>Glomeromycetes</taxon>
        <taxon>Archaeosporales</taxon>
        <taxon>Ambisporaceae</taxon>
        <taxon>Ambispora</taxon>
    </lineage>
</organism>
<proteinExistence type="predicted"/>
<feature type="coiled-coil region" evidence="1">
    <location>
        <begin position="471"/>
        <end position="498"/>
    </location>
</feature>
<accession>A0A9N9D916</accession>
<dbReference type="AlphaFoldDB" id="A0A9N9D916"/>
<reference evidence="3" key="1">
    <citation type="submission" date="2021-06" db="EMBL/GenBank/DDBJ databases">
        <authorList>
            <person name="Kallberg Y."/>
            <person name="Tangrot J."/>
            <person name="Rosling A."/>
        </authorList>
    </citation>
    <scope>NUCLEOTIDE SEQUENCE</scope>
    <source>
        <strain evidence="3">FL130A</strain>
    </source>
</reference>
<feature type="compositionally biased region" description="Low complexity" evidence="2">
    <location>
        <begin position="260"/>
        <end position="270"/>
    </location>
</feature>
<dbReference type="Proteomes" id="UP000789508">
    <property type="component" value="Unassembled WGS sequence"/>
</dbReference>
<comment type="caution">
    <text evidence="3">The sequence shown here is derived from an EMBL/GenBank/DDBJ whole genome shotgun (WGS) entry which is preliminary data.</text>
</comment>
<feature type="compositionally biased region" description="Low complexity" evidence="2">
    <location>
        <begin position="278"/>
        <end position="301"/>
    </location>
</feature>
<name>A0A9N9D916_9GLOM</name>
<protein>
    <submittedName>
        <fullName evidence="3">9512_t:CDS:1</fullName>
    </submittedName>
</protein>
<keyword evidence="1" id="KW-0175">Coiled coil</keyword>
<evidence type="ECO:0000256" key="2">
    <source>
        <dbReference type="SAM" id="MobiDB-lite"/>
    </source>
</evidence>
<evidence type="ECO:0000256" key="1">
    <source>
        <dbReference type="SAM" id="Coils"/>
    </source>
</evidence>
<dbReference type="EMBL" id="CAJVPS010007026">
    <property type="protein sequence ID" value="CAG8630935.1"/>
    <property type="molecule type" value="Genomic_DNA"/>
</dbReference>
<feature type="region of interest" description="Disordered" evidence="2">
    <location>
        <begin position="255"/>
        <end position="305"/>
    </location>
</feature>
<keyword evidence="4" id="KW-1185">Reference proteome</keyword>
<gene>
    <name evidence="3" type="ORF">ALEPTO_LOCUS9349</name>
</gene>
<feature type="coiled-coil region" evidence="1">
    <location>
        <begin position="339"/>
        <end position="398"/>
    </location>
</feature>
<sequence length="665" mass="75641">WHERLRQATVNRSHGGSNPSAPTTFRRVIPDLKHISLLLVIEITQFLPTTSRAIWEGIHQTESPPASFVDQFLSSALKKDSNFNNMFKGFSEKLRTKLEEFNQSSEQFLFNKKLGDAIIANGGTISNPTSIKFVNFREKDENGNYVSELPPRLKADGTRNYNNMVDVENTKKEALEKAVLKAKNDAFKEINKTISEIKEFDRVIEAIKQGKERFDNYKKEISKEIIKYAKNKGNKILVDKHCEVIKERVDKLVASKNSGNNTSQTETNEANSEETEETTNPRTNNDNNNNSNREQGRTNNNAENLKKVKIQKLKELFELSGFLEEDEINSYKDKLLSHIQQKRKDKKVAEEVNENLHKAQDPNATIQDKKNALGELDKNEGEQAYEEKKEQIKEAKTEVAKVNPNEYRNKVISSLDKKLVDNELKEKDLDNQAQQEIKDLRVGKELEPNQLVEIEIKLTEKIGQIGAKKKMDDLASGVEKAEQLLKNLENISQNTSTSQSPDFKIVIGIGVILVVNAFTDSLLKDLIVCLVESQGELYDPCCGLGSFLLKAKAKDETLKISGNDIDSNLQVPFPITFGDYLASEKQNYVLAPLRYEFDPAKKPLTEEEKQEIDEKIKTTQKELYMLITELDEATNIYREQVKKMDADPDYLLKKDLAFEGGVNLD</sequence>
<feature type="non-terminal residue" evidence="3">
    <location>
        <position position="1"/>
    </location>
</feature>
<evidence type="ECO:0000313" key="3">
    <source>
        <dbReference type="EMBL" id="CAG8630935.1"/>
    </source>
</evidence>